<sequence>MSIVLNLIPWHVMYKRLVSHYRQYGCTSVGGKYGSDTKLLKWVYRQRDRYKTNTISPEEKELLEEIDFVWDVLEKQWEENFALLTKFNQKHGHCNVPKNHKESDENLGKWLDRQRTNRKKGILDEERERRLEMIGIIWEPFSHQWEEMFALLEKFKQKHGYCDVPYNYQEGGESLGEWLNTQRKLKKNGILDNVRETRLTKLGVIMDPITHQWEKMFTLLETFKRKHGHCNVHKAQRETKWIVNHQRTKLK</sequence>
<organism evidence="2 3">
    <name type="scientific">Fragilariopsis cylindrus CCMP1102</name>
    <dbReference type="NCBI Taxonomy" id="635003"/>
    <lineage>
        <taxon>Eukaryota</taxon>
        <taxon>Sar</taxon>
        <taxon>Stramenopiles</taxon>
        <taxon>Ochrophyta</taxon>
        <taxon>Bacillariophyta</taxon>
        <taxon>Bacillariophyceae</taxon>
        <taxon>Bacillariophycidae</taxon>
        <taxon>Bacillariales</taxon>
        <taxon>Bacillariaceae</taxon>
        <taxon>Fragilariopsis</taxon>
    </lineage>
</organism>
<dbReference type="AlphaFoldDB" id="A0A1E7EKK7"/>
<evidence type="ECO:0000313" key="2">
    <source>
        <dbReference type="EMBL" id="OEU06404.1"/>
    </source>
</evidence>
<feature type="domain" description="Helicase-associated" evidence="1">
    <location>
        <begin position="142"/>
        <end position="204"/>
    </location>
</feature>
<dbReference type="EMBL" id="KV784410">
    <property type="protein sequence ID" value="OEU06404.1"/>
    <property type="molecule type" value="Genomic_DNA"/>
</dbReference>
<dbReference type="InParanoid" id="A0A1E7EKK7"/>
<feature type="domain" description="Helicase-associated" evidence="1">
    <location>
        <begin position="74"/>
        <end position="135"/>
    </location>
</feature>
<keyword evidence="3" id="KW-1185">Reference proteome</keyword>
<feature type="domain" description="Helicase-associated" evidence="1">
    <location>
        <begin position="10"/>
        <end position="68"/>
    </location>
</feature>
<gene>
    <name evidence="2" type="ORF">FRACYDRAFT_200871</name>
</gene>
<dbReference type="KEGG" id="fcy:FRACYDRAFT_200871"/>
<dbReference type="PANTHER" id="PTHR33418:SF1">
    <property type="entry name" value="HELICASE-ASSOCIATED DOMAIN-CONTAINING PROTEIN"/>
    <property type="match status" value="1"/>
</dbReference>
<reference evidence="2 3" key="1">
    <citation type="submission" date="2016-09" db="EMBL/GenBank/DDBJ databases">
        <title>Extensive genetic diversity and differential bi-allelic expression allows diatom success in the polar Southern Ocean.</title>
        <authorList>
            <consortium name="DOE Joint Genome Institute"/>
            <person name="Mock T."/>
            <person name="Otillar R.P."/>
            <person name="Strauss J."/>
            <person name="Dupont C."/>
            <person name="Frickenhaus S."/>
            <person name="Maumus F."/>
            <person name="Mcmullan M."/>
            <person name="Sanges R."/>
            <person name="Schmutz J."/>
            <person name="Toseland A."/>
            <person name="Valas R."/>
            <person name="Veluchamy A."/>
            <person name="Ward B.J."/>
            <person name="Allen A."/>
            <person name="Barry K."/>
            <person name="Falciatore A."/>
            <person name="Ferrante M."/>
            <person name="Fortunato A.E."/>
            <person name="Gloeckner G."/>
            <person name="Gruber A."/>
            <person name="Hipkin R."/>
            <person name="Janech M."/>
            <person name="Kroth P."/>
            <person name="Leese F."/>
            <person name="Lindquist E."/>
            <person name="Lyon B.R."/>
            <person name="Martin J."/>
            <person name="Mayer C."/>
            <person name="Parker M."/>
            <person name="Quesneville H."/>
            <person name="Raymond J."/>
            <person name="Uhlig C."/>
            <person name="Valentin K.U."/>
            <person name="Worden A.Z."/>
            <person name="Armbrust E.V."/>
            <person name="Bowler C."/>
            <person name="Green B."/>
            <person name="Moulton V."/>
            <person name="Van Oosterhout C."/>
            <person name="Grigoriev I."/>
        </authorList>
    </citation>
    <scope>NUCLEOTIDE SEQUENCE [LARGE SCALE GENOMIC DNA]</scope>
    <source>
        <strain evidence="2 3">CCMP1102</strain>
    </source>
</reference>
<protein>
    <submittedName>
        <fullName evidence="2">HA-domain-containing protein</fullName>
    </submittedName>
</protein>
<dbReference type="Gene3D" id="6.10.140.530">
    <property type="match status" value="4"/>
</dbReference>
<evidence type="ECO:0000313" key="3">
    <source>
        <dbReference type="Proteomes" id="UP000095751"/>
    </source>
</evidence>
<proteinExistence type="predicted"/>
<dbReference type="OrthoDB" id="125683at2759"/>
<accession>A0A1E7EKK7</accession>
<evidence type="ECO:0000259" key="1">
    <source>
        <dbReference type="Pfam" id="PF03457"/>
    </source>
</evidence>
<name>A0A1E7EKK7_9STRA</name>
<dbReference type="Proteomes" id="UP000095751">
    <property type="component" value="Unassembled WGS sequence"/>
</dbReference>
<dbReference type="Pfam" id="PF03457">
    <property type="entry name" value="HA"/>
    <property type="match status" value="3"/>
</dbReference>
<dbReference type="PANTHER" id="PTHR33418">
    <property type="entry name" value="HELICASE-ASSOCIATED"/>
    <property type="match status" value="1"/>
</dbReference>
<dbReference type="InterPro" id="IPR005114">
    <property type="entry name" value="Helicase_assoc"/>
</dbReference>